<feature type="region of interest" description="Disordered" evidence="1">
    <location>
        <begin position="386"/>
        <end position="405"/>
    </location>
</feature>
<dbReference type="AlphaFoldDB" id="A0A443NKT0"/>
<dbReference type="STRING" id="337451.A0A443NKT0"/>
<dbReference type="Proteomes" id="UP000283530">
    <property type="component" value="Unassembled WGS sequence"/>
</dbReference>
<keyword evidence="2" id="KW-0472">Membrane</keyword>
<dbReference type="EMBL" id="QPKB01000003">
    <property type="protein sequence ID" value="RWR79091.1"/>
    <property type="molecule type" value="Genomic_DNA"/>
</dbReference>
<evidence type="ECO:0000256" key="1">
    <source>
        <dbReference type="SAM" id="MobiDB-lite"/>
    </source>
</evidence>
<accession>A0A443NKT0</accession>
<protein>
    <submittedName>
        <fullName evidence="3">DUF1191 domain-containing protein</fullName>
    </submittedName>
</protein>
<dbReference type="OrthoDB" id="1925347at2759"/>
<feature type="transmembrane region" description="Helical" evidence="2">
    <location>
        <begin position="334"/>
        <end position="355"/>
    </location>
</feature>
<comment type="caution">
    <text evidence="3">The sequence shown here is derived from an EMBL/GenBank/DDBJ whole genome shotgun (WGS) entry which is preliminary data.</text>
</comment>
<organism evidence="3 4">
    <name type="scientific">Cinnamomum micranthum f. kanehirae</name>
    <dbReference type="NCBI Taxonomy" id="337451"/>
    <lineage>
        <taxon>Eukaryota</taxon>
        <taxon>Viridiplantae</taxon>
        <taxon>Streptophyta</taxon>
        <taxon>Embryophyta</taxon>
        <taxon>Tracheophyta</taxon>
        <taxon>Spermatophyta</taxon>
        <taxon>Magnoliopsida</taxon>
        <taxon>Magnoliidae</taxon>
        <taxon>Laurales</taxon>
        <taxon>Lauraceae</taxon>
        <taxon>Cinnamomum</taxon>
    </lineage>
</organism>
<evidence type="ECO:0000313" key="4">
    <source>
        <dbReference type="Proteomes" id="UP000283530"/>
    </source>
</evidence>
<dbReference type="GO" id="GO:0016020">
    <property type="term" value="C:membrane"/>
    <property type="evidence" value="ECO:0007669"/>
    <property type="project" value="TreeGrafter"/>
</dbReference>
<feature type="region of interest" description="Disordered" evidence="1">
    <location>
        <begin position="304"/>
        <end position="323"/>
    </location>
</feature>
<keyword evidence="2" id="KW-0812">Transmembrane</keyword>
<dbReference type="InterPro" id="IPR010605">
    <property type="entry name" value="DUF1191"/>
</dbReference>
<keyword evidence="2" id="KW-1133">Transmembrane helix</keyword>
<name>A0A443NKT0_9MAGN</name>
<reference evidence="3 4" key="1">
    <citation type="journal article" date="2019" name="Nat. Plants">
        <title>Stout camphor tree genome fills gaps in understanding of flowering plant genome evolution.</title>
        <authorList>
            <person name="Chaw S.M."/>
            <person name="Liu Y.C."/>
            <person name="Wu Y.W."/>
            <person name="Wang H.Y."/>
            <person name="Lin C.I."/>
            <person name="Wu C.S."/>
            <person name="Ke H.M."/>
            <person name="Chang L.Y."/>
            <person name="Hsu C.Y."/>
            <person name="Yang H.T."/>
            <person name="Sudianto E."/>
            <person name="Hsu M.H."/>
            <person name="Wu K.P."/>
            <person name="Wang L.N."/>
            <person name="Leebens-Mack J.H."/>
            <person name="Tsai I.J."/>
        </authorList>
    </citation>
    <scope>NUCLEOTIDE SEQUENCE [LARGE SCALE GENOMIC DNA]</scope>
    <source>
        <strain evidence="4">cv. Chaw 1501</strain>
        <tissue evidence="3">Young leaves</tissue>
    </source>
</reference>
<dbReference type="Pfam" id="PF06697">
    <property type="entry name" value="DUF1191"/>
    <property type="match status" value="1"/>
</dbReference>
<sequence length="405" mass="44838">MLQKKKQIAFWDLCPAGPHIAVNSLEQKIDRRDHRCTLSQKKVRWRCCRAAPLPWKKKQTGRGQNRWSQLSDQRSELSRKHFLGPFVILLNNAVELGVGLDGIRRMQRKLVRAQSNSTSKKSLDALLQDYAYRALGHPRTGKVFDAQVPSNFSGIKLAALRLRSGSMRRIGFDSYKEFRIPIGVIVQPYVVRLVLVYQNLGNWSGTYYRGSNYTILAPVLGLLAYDAVNLSATNLPELDITASKEPISINFTNVRAAPPGLTPKCIWFDLEGVPKLSNLTSSNVCSTTRQGHFSIVVESIAPAPAPASPPGQGPVSPVVPPSAGKKDNSRAWKIAAPVVGGSAVLVVFALLLVWLQKYRNKKKIEEMERQAEIGEALQMTSIGDSRAPMAMGTRTPPMLENEYVP</sequence>
<dbReference type="PANTHER" id="PTHR33512">
    <property type="entry name" value="PROTEIN, PUTATIVE (DUF1191)-RELATED"/>
    <property type="match status" value="1"/>
</dbReference>
<keyword evidence="4" id="KW-1185">Reference proteome</keyword>
<feature type="compositionally biased region" description="Pro residues" evidence="1">
    <location>
        <begin position="304"/>
        <end position="320"/>
    </location>
</feature>
<dbReference type="PANTHER" id="PTHR33512:SF14">
    <property type="entry name" value="EXPRESSED PROTEIN"/>
    <property type="match status" value="1"/>
</dbReference>
<proteinExistence type="predicted"/>
<evidence type="ECO:0000313" key="3">
    <source>
        <dbReference type="EMBL" id="RWR79091.1"/>
    </source>
</evidence>
<evidence type="ECO:0000256" key="2">
    <source>
        <dbReference type="SAM" id="Phobius"/>
    </source>
</evidence>
<gene>
    <name evidence="3" type="ORF">CKAN_00764900</name>
</gene>